<dbReference type="Gene3D" id="3.90.180.10">
    <property type="entry name" value="Medium-chain alcohol dehydrogenases, catalytic domain"/>
    <property type="match status" value="1"/>
</dbReference>
<dbReference type="PANTHER" id="PTHR48106">
    <property type="entry name" value="QUINONE OXIDOREDUCTASE PIG3-RELATED"/>
    <property type="match status" value="1"/>
</dbReference>
<keyword evidence="2" id="KW-0560">Oxidoreductase</keyword>
<evidence type="ECO:0000256" key="2">
    <source>
        <dbReference type="ARBA" id="ARBA00023002"/>
    </source>
</evidence>
<keyword evidence="1" id="KW-0521">NADP</keyword>
<dbReference type="InterPro" id="IPR011032">
    <property type="entry name" value="GroES-like_sf"/>
</dbReference>
<accession>A0A5J4YXN1</accession>
<dbReference type="SMART" id="SM00829">
    <property type="entry name" value="PKS_ER"/>
    <property type="match status" value="1"/>
</dbReference>
<dbReference type="GO" id="GO:0070402">
    <property type="term" value="F:NADPH binding"/>
    <property type="evidence" value="ECO:0007669"/>
    <property type="project" value="TreeGrafter"/>
</dbReference>
<organism evidence="4 5">
    <name type="scientific">Porphyridium purpureum</name>
    <name type="common">Red alga</name>
    <name type="synonym">Porphyridium cruentum</name>
    <dbReference type="NCBI Taxonomy" id="35688"/>
    <lineage>
        <taxon>Eukaryota</taxon>
        <taxon>Rhodophyta</taxon>
        <taxon>Bangiophyceae</taxon>
        <taxon>Porphyridiales</taxon>
        <taxon>Porphyridiaceae</taxon>
        <taxon>Porphyridium</taxon>
    </lineage>
</organism>
<feature type="domain" description="Enoyl reductase (ER)" evidence="3">
    <location>
        <begin position="31"/>
        <end position="363"/>
    </location>
</feature>
<dbReference type="Pfam" id="PF13602">
    <property type="entry name" value="ADH_zinc_N_2"/>
    <property type="match status" value="1"/>
</dbReference>
<keyword evidence="5" id="KW-1185">Reference proteome</keyword>
<evidence type="ECO:0000259" key="3">
    <source>
        <dbReference type="SMART" id="SM00829"/>
    </source>
</evidence>
<dbReference type="EMBL" id="VRMN01000003">
    <property type="protein sequence ID" value="KAA8495434.1"/>
    <property type="molecule type" value="Genomic_DNA"/>
</dbReference>
<comment type="caution">
    <text evidence="4">The sequence shown here is derived from an EMBL/GenBank/DDBJ whole genome shotgun (WGS) entry which is preliminary data.</text>
</comment>
<dbReference type="PANTHER" id="PTHR48106:SF18">
    <property type="entry name" value="QUINONE OXIDOREDUCTASE PIG3"/>
    <property type="match status" value="1"/>
</dbReference>
<reference evidence="5" key="1">
    <citation type="journal article" date="2019" name="Nat. Commun.">
        <title>Expansion of phycobilisome linker gene families in mesophilic red algae.</title>
        <authorList>
            <person name="Lee J."/>
            <person name="Kim D."/>
            <person name="Bhattacharya D."/>
            <person name="Yoon H.S."/>
        </authorList>
    </citation>
    <scope>NUCLEOTIDE SEQUENCE [LARGE SCALE GENOMIC DNA]</scope>
    <source>
        <strain evidence="5">CCMP 1328</strain>
    </source>
</reference>
<dbReference type="Pfam" id="PF08240">
    <property type="entry name" value="ADH_N"/>
    <property type="match status" value="1"/>
</dbReference>
<dbReference type="InterPro" id="IPR036291">
    <property type="entry name" value="NAD(P)-bd_dom_sf"/>
</dbReference>
<sequence length="371" mass="40776">MSSFSIANRLLPSRMRGVLFRHRPEDIWVSSKIPVPKLNEFIPPGTEASASASDRAIIWVKYAGVNRADIMQRDMKYPPPAHACDRLGLEVSGELVALGNETPDALVPPVGSDVMALVDGGAYAEFVSVCANHVLPIPRFRDLENDDQKFQLAAAIPEAYTTAYQLVRKLANVQPDDRVLVLAASSSVGLAAIELCRKLCKCETVVGVCSNSKVAYPAAAGATTVVGYLPEEAYRKYMETQYNSFFSVILDCVGGSSFNLLQKVASVDARWVMYGSLGTVRLASRVSIAPMLEKRITIMWTTLRSRSDAYKTELVRDMYAEVAPLFSLGVLSHPRIDSSYNLEDVALAHDKMRANQNAGKMVLKVRDYLVF</sequence>
<evidence type="ECO:0000256" key="1">
    <source>
        <dbReference type="ARBA" id="ARBA00022857"/>
    </source>
</evidence>
<name>A0A5J4YXN1_PORPP</name>
<dbReference type="OrthoDB" id="3509362at2759"/>
<proteinExistence type="predicted"/>
<dbReference type="AlphaFoldDB" id="A0A5J4YXN1"/>
<evidence type="ECO:0000313" key="5">
    <source>
        <dbReference type="Proteomes" id="UP000324585"/>
    </source>
</evidence>
<gene>
    <name evidence="4" type="ORF">FVE85_1589</name>
</gene>
<dbReference type="OMA" id="WAEVPDP"/>
<dbReference type="GO" id="GO:0016651">
    <property type="term" value="F:oxidoreductase activity, acting on NAD(P)H"/>
    <property type="evidence" value="ECO:0007669"/>
    <property type="project" value="TreeGrafter"/>
</dbReference>
<dbReference type="SUPFAM" id="SSF51735">
    <property type="entry name" value="NAD(P)-binding Rossmann-fold domains"/>
    <property type="match status" value="1"/>
</dbReference>
<dbReference type="Proteomes" id="UP000324585">
    <property type="component" value="Unassembled WGS sequence"/>
</dbReference>
<dbReference type="InterPro" id="IPR020843">
    <property type="entry name" value="ER"/>
</dbReference>
<evidence type="ECO:0000313" key="4">
    <source>
        <dbReference type="EMBL" id="KAA8495434.1"/>
    </source>
</evidence>
<protein>
    <submittedName>
        <fullName evidence="4">Quinone oxidoreductase PIG3</fullName>
    </submittedName>
</protein>
<dbReference type="SUPFAM" id="SSF50129">
    <property type="entry name" value="GroES-like"/>
    <property type="match status" value="1"/>
</dbReference>
<dbReference type="Gene3D" id="3.40.50.720">
    <property type="entry name" value="NAD(P)-binding Rossmann-like Domain"/>
    <property type="match status" value="1"/>
</dbReference>
<dbReference type="InterPro" id="IPR013154">
    <property type="entry name" value="ADH-like_N"/>
</dbReference>